<evidence type="ECO:0000256" key="4">
    <source>
        <dbReference type="ARBA" id="ARBA00024667"/>
    </source>
</evidence>
<evidence type="ECO:0000313" key="7">
    <source>
        <dbReference type="Proteomes" id="UP000278627"/>
    </source>
</evidence>
<accession>A0A0N4T030</accession>
<proteinExistence type="inferred from homology"/>
<evidence type="ECO:0000313" key="8">
    <source>
        <dbReference type="WBParaSite" id="BPAG_0000142801-mRNA-1"/>
    </source>
</evidence>
<comment type="function">
    <text evidence="4">Binds specifically to cytosolic chaperonin (c-CPN) and transfers target proteins to it. Binds to nascent polypeptide chain and promotes folding in an environment in which there are many competing pathways for nonnative proteins.</text>
</comment>
<evidence type="ECO:0000313" key="6">
    <source>
        <dbReference type="EMBL" id="VDN82615.1"/>
    </source>
</evidence>
<dbReference type="Proteomes" id="UP000278627">
    <property type="component" value="Unassembled WGS sequence"/>
</dbReference>
<keyword evidence="7" id="KW-1185">Reference proteome</keyword>
<gene>
    <name evidence="6" type="ORF">BPAG_LOCUS1429</name>
</gene>
<evidence type="ECO:0000256" key="3">
    <source>
        <dbReference type="ARBA" id="ARBA00023186"/>
    </source>
</evidence>
<reference evidence="6 7" key="2">
    <citation type="submission" date="2018-11" db="EMBL/GenBank/DDBJ databases">
        <authorList>
            <consortium name="Pathogen Informatics"/>
        </authorList>
    </citation>
    <scope>NUCLEOTIDE SEQUENCE [LARGE SCALE GENOMIC DNA]</scope>
</reference>
<dbReference type="Pfam" id="PF01920">
    <property type="entry name" value="Prefoldin_2"/>
    <property type="match status" value="1"/>
</dbReference>
<feature type="compositionally biased region" description="Basic and acidic residues" evidence="5">
    <location>
        <begin position="10"/>
        <end position="25"/>
    </location>
</feature>
<dbReference type="SUPFAM" id="SSF46579">
    <property type="entry name" value="Prefoldin"/>
    <property type="match status" value="1"/>
</dbReference>
<feature type="region of interest" description="Disordered" evidence="5">
    <location>
        <begin position="1"/>
        <end position="25"/>
    </location>
</feature>
<dbReference type="PANTHER" id="PTHR13303">
    <property type="entry name" value="PREFOLDIN SUBUNIT 2"/>
    <property type="match status" value="1"/>
</dbReference>
<evidence type="ECO:0000256" key="5">
    <source>
        <dbReference type="SAM" id="MobiDB-lite"/>
    </source>
</evidence>
<dbReference type="InterPro" id="IPR009053">
    <property type="entry name" value="Prefoldin"/>
</dbReference>
<comment type="subunit">
    <text evidence="2">Heterohexamer of two PFD-alpha type and four PFD-beta type subunits.</text>
</comment>
<dbReference type="EMBL" id="UZAD01000110">
    <property type="protein sequence ID" value="VDN82615.1"/>
    <property type="molecule type" value="Genomic_DNA"/>
</dbReference>
<sequence>MSYEVSGESKSNEKNLPVKDKDKCTEEKDDKNAIIAGLQQLREQQRNIVVELARVEDDKREHEISSKKRYRRVIQVLKKMEGDRKCFRMVGTTLVQHEIKTVLPILESTLQNLDTLVNSMKDNLIEKGKELQEYTEKHKIRYVTEKELREESERNMKK</sequence>
<comment type="similarity">
    <text evidence="1">Belongs to the prefoldin subunit beta family.</text>
</comment>
<dbReference type="GO" id="GO:0006457">
    <property type="term" value="P:protein folding"/>
    <property type="evidence" value="ECO:0007669"/>
    <property type="project" value="InterPro"/>
</dbReference>
<name>A0A0N4T030_BRUPA</name>
<evidence type="ECO:0000256" key="2">
    <source>
        <dbReference type="ARBA" id="ARBA00011695"/>
    </source>
</evidence>
<evidence type="ECO:0000256" key="1">
    <source>
        <dbReference type="ARBA" id="ARBA00008045"/>
    </source>
</evidence>
<organism evidence="8">
    <name type="scientific">Brugia pahangi</name>
    <name type="common">Filarial nematode worm</name>
    <dbReference type="NCBI Taxonomy" id="6280"/>
    <lineage>
        <taxon>Eukaryota</taxon>
        <taxon>Metazoa</taxon>
        <taxon>Ecdysozoa</taxon>
        <taxon>Nematoda</taxon>
        <taxon>Chromadorea</taxon>
        <taxon>Rhabditida</taxon>
        <taxon>Spirurina</taxon>
        <taxon>Spiruromorpha</taxon>
        <taxon>Filarioidea</taxon>
        <taxon>Onchocercidae</taxon>
        <taxon>Brugia</taxon>
    </lineage>
</organism>
<dbReference type="InterPro" id="IPR027235">
    <property type="entry name" value="PFD2"/>
</dbReference>
<dbReference type="WBParaSite" id="BPAG_0000142801-mRNA-1">
    <property type="protein sequence ID" value="BPAG_0000142801-mRNA-1"/>
    <property type="gene ID" value="BPAG_0000142801"/>
</dbReference>
<dbReference type="STRING" id="6280.A0A0N4T030"/>
<dbReference type="GO" id="GO:0051082">
    <property type="term" value="F:unfolded protein binding"/>
    <property type="evidence" value="ECO:0007669"/>
    <property type="project" value="InterPro"/>
</dbReference>
<dbReference type="Gene3D" id="1.10.287.370">
    <property type="match status" value="1"/>
</dbReference>
<dbReference type="GO" id="GO:0016272">
    <property type="term" value="C:prefoldin complex"/>
    <property type="evidence" value="ECO:0007669"/>
    <property type="project" value="InterPro"/>
</dbReference>
<protein>
    <submittedName>
        <fullName evidence="8">KE2 family protein</fullName>
    </submittedName>
</protein>
<keyword evidence="3" id="KW-0143">Chaperone</keyword>
<reference evidence="8" key="1">
    <citation type="submission" date="2017-02" db="UniProtKB">
        <authorList>
            <consortium name="WormBaseParasite"/>
        </authorList>
    </citation>
    <scope>IDENTIFICATION</scope>
</reference>
<dbReference type="AlphaFoldDB" id="A0A0N4T030"/>
<dbReference type="InterPro" id="IPR002777">
    <property type="entry name" value="PFD_beta-like"/>
</dbReference>